<evidence type="ECO:0000256" key="6">
    <source>
        <dbReference type="ARBA" id="ARBA00022741"/>
    </source>
</evidence>
<dbReference type="Gene3D" id="3.30.70.100">
    <property type="match status" value="1"/>
</dbReference>
<accession>A0A098LJ91</accession>
<dbReference type="InterPro" id="IPR008250">
    <property type="entry name" value="ATPase_P-typ_transduc_dom_A_sf"/>
</dbReference>
<dbReference type="NCBIfam" id="TIGR01511">
    <property type="entry name" value="ATPase-IB1_Cu"/>
    <property type="match status" value="1"/>
</dbReference>
<dbReference type="Proteomes" id="UP000030185">
    <property type="component" value="Unassembled WGS sequence"/>
</dbReference>
<dbReference type="NCBIfam" id="TIGR01525">
    <property type="entry name" value="ATPase-IB_hvy"/>
    <property type="match status" value="1"/>
</dbReference>
<dbReference type="PANTHER" id="PTHR43520">
    <property type="entry name" value="ATP7, ISOFORM B"/>
    <property type="match status" value="1"/>
</dbReference>
<dbReference type="SUPFAM" id="SSF56784">
    <property type="entry name" value="HAD-like"/>
    <property type="match status" value="1"/>
</dbReference>
<dbReference type="PROSITE" id="PS50846">
    <property type="entry name" value="HMA_2"/>
    <property type="match status" value="1"/>
</dbReference>
<protein>
    <submittedName>
        <fullName evidence="13">Copper-exporting P-type ATPase A</fullName>
    </submittedName>
</protein>
<dbReference type="FunFam" id="2.70.150.10:FF:000020">
    <property type="entry name" value="Copper-exporting P-type ATPase A"/>
    <property type="match status" value="1"/>
</dbReference>
<dbReference type="Gene3D" id="3.40.1110.10">
    <property type="entry name" value="Calcium-transporting ATPase, cytoplasmic domain N"/>
    <property type="match status" value="1"/>
</dbReference>
<keyword evidence="7 11" id="KW-0067">ATP-binding</keyword>
<evidence type="ECO:0000256" key="3">
    <source>
        <dbReference type="ARBA" id="ARBA00022475"/>
    </source>
</evidence>
<dbReference type="PROSITE" id="PS00154">
    <property type="entry name" value="ATPASE_E1_E2"/>
    <property type="match status" value="1"/>
</dbReference>
<dbReference type="SUPFAM" id="SSF55008">
    <property type="entry name" value="HMA, heavy metal-associated domain"/>
    <property type="match status" value="1"/>
</dbReference>
<dbReference type="InterPro" id="IPR059000">
    <property type="entry name" value="ATPase_P-type_domA"/>
</dbReference>
<reference evidence="13 14" key="1">
    <citation type="submission" date="2014-09" db="EMBL/GenBank/DDBJ databases">
        <title>Sporocytophaga myxococcoides PG-01 genome sequencing.</title>
        <authorList>
            <person name="Liu L."/>
            <person name="Gao P.J."/>
            <person name="Chen G.J."/>
            <person name="Wang L.S."/>
        </authorList>
    </citation>
    <scope>NUCLEOTIDE SEQUENCE [LARGE SCALE GENOMIC DNA]</scope>
    <source>
        <strain evidence="13 14">PG-01</strain>
    </source>
</reference>
<dbReference type="STRING" id="153721.MYP_3764"/>
<evidence type="ECO:0000259" key="12">
    <source>
        <dbReference type="PROSITE" id="PS50846"/>
    </source>
</evidence>
<feature type="transmembrane region" description="Helical" evidence="11">
    <location>
        <begin position="119"/>
        <end position="140"/>
    </location>
</feature>
<dbReference type="InterPro" id="IPR036412">
    <property type="entry name" value="HAD-like_sf"/>
</dbReference>
<dbReference type="InterPro" id="IPR023299">
    <property type="entry name" value="ATPase_P-typ_cyto_dom_N"/>
</dbReference>
<dbReference type="SFLD" id="SFLDG00002">
    <property type="entry name" value="C1.7:_P-type_atpase_like"/>
    <property type="match status" value="1"/>
</dbReference>
<dbReference type="CDD" id="cd02094">
    <property type="entry name" value="P-type_ATPase_Cu-like"/>
    <property type="match status" value="1"/>
</dbReference>
<keyword evidence="10 11" id="KW-0472">Membrane</keyword>
<feature type="transmembrane region" description="Helical" evidence="11">
    <location>
        <begin position="370"/>
        <end position="397"/>
    </location>
</feature>
<dbReference type="PRINTS" id="PR00943">
    <property type="entry name" value="CUATPASE"/>
</dbReference>
<dbReference type="CDD" id="cd00371">
    <property type="entry name" value="HMA"/>
    <property type="match status" value="1"/>
</dbReference>
<dbReference type="InterPro" id="IPR001757">
    <property type="entry name" value="P_typ_ATPase"/>
</dbReference>
<feature type="transmembrane region" description="Helical" evidence="11">
    <location>
        <begin position="684"/>
        <end position="703"/>
    </location>
</feature>
<keyword evidence="6 11" id="KW-0547">Nucleotide-binding</keyword>
<dbReference type="Pfam" id="PF00702">
    <property type="entry name" value="Hydrolase"/>
    <property type="match status" value="1"/>
</dbReference>
<evidence type="ECO:0000256" key="1">
    <source>
        <dbReference type="ARBA" id="ARBA00004651"/>
    </source>
</evidence>
<evidence type="ECO:0000256" key="5">
    <source>
        <dbReference type="ARBA" id="ARBA00022723"/>
    </source>
</evidence>
<feature type="transmembrane region" description="Helical" evidence="11">
    <location>
        <begin position="709"/>
        <end position="731"/>
    </location>
</feature>
<dbReference type="GO" id="GO:0043682">
    <property type="term" value="F:P-type divalent copper transporter activity"/>
    <property type="evidence" value="ECO:0007669"/>
    <property type="project" value="TreeGrafter"/>
</dbReference>
<dbReference type="GO" id="GO:0055070">
    <property type="term" value="P:copper ion homeostasis"/>
    <property type="evidence" value="ECO:0007669"/>
    <property type="project" value="TreeGrafter"/>
</dbReference>
<feature type="transmembrane region" description="Helical" evidence="11">
    <location>
        <begin position="152"/>
        <end position="172"/>
    </location>
</feature>
<dbReference type="PRINTS" id="PR00119">
    <property type="entry name" value="CATATPASE"/>
</dbReference>
<dbReference type="InterPro" id="IPR027256">
    <property type="entry name" value="P-typ_ATPase_IB"/>
</dbReference>
<keyword evidence="8" id="KW-1278">Translocase</keyword>
<keyword evidence="3 11" id="KW-1003">Cell membrane</keyword>
<dbReference type="RefSeq" id="WP_045466588.1">
    <property type="nucleotide sequence ID" value="NZ_BBLT01000008.1"/>
</dbReference>
<evidence type="ECO:0000313" key="13">
    <source>
        <dbReference type="EMBL" id="GAL86534.1"/>
    </source>
</evidence>
<comment type="subcellular location">
    <subcellularLocation>
        <location evidence="1">Cell membrane</location>
        <topology evidence="1">Multi-pass membrane protein</topology>
    </subcellularLocation>
</comment>
<dbReference type="GO" id="GO:0060003">
    <property type="term" value="P:copper ion export"/>
    <property type="evidence" value="ECO:0007669"/>
    <property type="project" value="UniProtKB-ARBA"/>
</dbReference>
<dbReference type="SFLD" id="SFLDS00003">
    <property type="entry name" value="Haloacid_Dehalogenase"/>
    <property type="match status" value="1"/>
</dbReference>
<name>A0A098LJ91_9BACT</name>
<keyword evidence="5 11" id="KW-0479">Metal-binding</keyword>
<proteinExistence type="inferred from homology"/>
<keyword evidence="9 11" id="KW-1133">Transmembrane helix</keyword>
<feature type="transmembrane region" description="Helical" evidence="11">
    <location>
        <begin position="93"/>
        <end position="113"/>
    </location>
</feature>
<dbReference type="InterPro" id="IPR023298">
    <property type="entry name" value="ATPase_P-typ_TM_dom_sf"/>
</dbReference>
<dbReference type="SFLD" id="SFLDF00027">
    <property type="entry name" value="p-type_atpase"/>
    <property type="match status" value="1"/>
</dbReference>
<keyword evidence="4 11" id="KW-0812">Transmembrane</keyword>
<sequence length="738" mass="80002">MSTIKKIFPVEGLSCASCAVSVESILKSIPEVKDVNVNYAGSTAQVTYENSYPAVKLKEAVQSVGYDLILEEEEKTSPEADQSAHFKKLKMNAFLSLAFATPVVVIGMFFHMAPYANQIMLLLSAPVILIFGKQFFVNAFRLLKHGQTNMDTLVALSTGIAFAFSTFNTLFPEVLLKQGVHPDVYFEAAAVVIAFILLGRMLEERAKQKTGSAIKKLMGLQPKTVKVIRGGAEVELKIEEVMKWDEIVIRSGEKIPVDGLVTSGNSFVDESTITGESIPSEKIIGAKVYAGTLNQKGSFTMKAEKVGSETLLAGIIKTVQEAQGSKAPVQKLADKVAGIFVPIVIGIAVLTFIVWFIVGKGENSLTHALLAMITVLVIACPCALGLATPTAIMVGIGKGAEKGILIRDAESLELAKKTQVLVLDKTGTITMGKPRVTDVYWMENLDNKPLLEGVLLTAERKSGHPLAEAVVQYYKERNVNEVPLDDFESQTGKGVKVQYKGSTYYIGSRNFVKNDIQVELSAEMDRMSNQYSSEAKTLIYLAHNKNVLALIAVADEVKQGSYEAIQKIKDLGIDIYMLTGDTVQTAEAIAKKTGIENYKAEVMPSDKANFVNELKKQGKVVAMAGDGVNDAEALAFADVSIAMAQGSDIAMDVAKITLMSSDLRLIPESFKLSKFTVNTIRQNLFWAFIYNLIGIPLAAGVLYPVNGFLLSPMLAGLAMALSSVSVVMNSLRLKTVRL</sequence>
<dbReference type="GO" id="GO:0005886">
    <property type="term" value="C:plasma membrane"/>
    <property type="evidence" value="ECO:0007669"/>
    <property type="project" value="UniProtKB-SubCell"/>
</dbReference>
<dbReference type="EMBL" id="BBLT01000008">
    <property type="protein sequence ID" value="GAL86534.1"/>
    <property type="molecule type" value="Genomic_DNA"/>
</dbReference>
<dbReference type="SUPFAM" id="SSF81653">
    <property type="entry name" value="Calcium ATPase, transduction domain A"/>
    <property type="match status" value="1"/>
</dbReference>
<feature type="transmembrane region" description="Helical" evidence="11">
    <location>
        <begin position="336"/>
        <end position="358"/>
    </location>
</feature>
<dbReference type="GO" id="GO:0016887">
    <property type="term" value="F:ATP hydrolysis activity"/>
    <property type="evidence" value="ECO:0007669"/>
    <property type="project" value="InterPro"/>
</dbReference>
<feature type="domain" description="HMA" evidence="12">
    <location>
        <begin position="4"/>
        <end position="69"/>
    </location>
</feature>
<comment type="similarity">
    <text evidence="2 11">Belongs to the cation transport ATPase (P-type) (TC 3.A.3) family. Type IB subfamily.</text>
</comment>
<dbReference type="InterPro" id="IPR036163">
    <property type="entry name" value="HMA_dom_sf"/>
</dbReference>
<dbReference type="InterPro" id="IPR006121">
    <property type="entry name" value="HMA_dom"/>
</dbReference>
<dbReference type="Pfam" id="PF00122">
    <property type="entry name" value="E1-E2_ATPase"/>
    <property type="match status" value="1"/>
</dbReference>
<dbReference type="PROSITE" id="PS01047">
    <property type="entry name" value="HMA_1"/>
    <property type="match status" value="1"/>
</dbReference>
<evidence type="ECO:0000256" key="2">
    <source>
        <dbReference type="ARBA" id="ARBA00006024"/>
    </source>
</evidence>
<dbReference type="InterPro" id="IPR018303">
    <property type="entry name" value="ATPase_P-typ_P_site"/>
</dbReference>
<dbReference type="AlphaFoldDB" id="A0A098LJ91"/>
<gene>
    <name evidence="13" type="ORF">MYP_3764</name>
</gene>
<evidence type="ECO:0000256" key="7">
    <source>
        <dbReference type="ARBA" id="ARBA00022840"/>
    </source>
</evidence>
<dbReference type="InterPro" id="IPR017969">
    <property type="entry name" value="Heavy-metal-associated_CS"/>
</dbReference>
<dbReference type="PANTHER" id="PTHR43520:SF8">
    <property type="entry name" value="P-TYPE CU(+) TRANSPORTER"/>
    <property type="match status" value="1"/>
</dbReference>
<dbReference type="Gene3D" id="3.40.50.1000">
    <property type="entry name" value="HAD superfamily/HAD-like"/>
    <property type="match status" value="1"/>
</dbReference>
<dbReference type="OrthoDB" id="909834at2"/>
<comment type="caution">
    <text evidence="13">The sequence shown here is derived from an EMBL/GenBank/DDBJ whole genome shotgun (WGS) entry which is preliminary data.</text>
</comment>
<dbReference type="InterPro" id="IPR044492">
    <property type="entry name" value="P_typ_ATPase_HD_dom"/>
</dbReference>
<dbReference type="Pfam" id="PF00403">
    <property type="entry name" value="HMA"/>
    <property type="match status" value="1"/>
</dbReference>
<evidence type="ECO:0000256" key="4">
    <source>
        <dbReference type="ARBA" id="ARBA00022692"/>
    </source>
</evidence>
<evidence type="ECO:0000256" key="11">
    <source>
        <dbReference type="RuleBase" id="RU362081"/>
    </source>
</evidence>
<feature type="transmembrane region" description="Helical" evidence="11">
    <location>
        <begin position="184"/>
        <end position="202"/>
    </location>
</feature>
<dbReference type="InterPro" id="IPR023214">
    <property type="entry name" value="HAD_sf"/>
</dbReference>
<dbReference type="Gene3D" id="2.70.150.10">
    <property type="entry name" value="Calcium-transporting ATPase, cytoplasmic transduction domain A"/>
    <property type="match status" value="1"/>
</dbReference>
<evidence type="ECO:0000256" key="10">
    <source>
        <dbReference type="ARBA" id="ARBA00023136"/>
    </source>
</evidence>
<dbReference type="GO" id="GO:0005507">
    <property type="term" value="F:copper ion binding"/>
    <property type="evidence" value="ECO:0007669"/>
    <property type="project" value="TreeGrafter"/>
</dbReference>
<dbReference type="SUPFAM" id="SSF81665">
    <property type="entry name" value="Calcium ATPase, transmembrane domain M"/>
    <property type="match status" value="1"/>
</dbReference>
<dbReference type="GO" id="GO:0005524">
    <property type="term" value="F:ATP binding"/>
    <property type="evidence" value="ECO:0007669"/>
    <property type="project" value="UniProtKB-UniRule"/>
</dbReference>
<dbReference type="NCBIfam" id="TIGR01494">
    <property type="entry name" value="ATPase_P-type"/>
    <property type="match status" value="1"/>
</dbReference>
<dbReference type="eggNOG" id="COG2217">
    <property type="taxonomic scope" value="Bacteria"/>
</dbReference>
<evidence type="ECO:0000256" key="8">
    <source>
        <dbReference type="ARBA" id="ARBA00022967"/>
    </source>
</evidence>
<keyword evidence="14" id="KW-1185">Reference proteome</keyword>
<evidence type="ECO:0000313" key="14">
    <source>
        <dbReference type="Proteomes" id="UP000030185"/>
    </source>
</evidence>
<evidence type="ECO:0000256" key="9">
    <source>
        <dbReference type="ARBA" id="ARBA00022989"/>
    </source>
</evidence>
<organism evidence="13 14">
    <name type="scientific">Sporocytophaga myxococcoides</name>
    <dbReference type="NCBI Taxonomy" id="153721"/>
    <lineage>
        <taxon>Bacteria</taxon>
        <taxon>Pseudomonadati</taxon>
        <taxon>Bacteroidota</taxon>
        <taxon>Cytophagia</taxon>
        <taxon>Cytophagales</taxon>
        <taxon>Cytophagaceae</taxon>
        <taxon>Sporocytophaga</taxon>
    </lineage>
</organism>